<dbReference type="Proteomes" id="UP001298424">
    <property type="component" value="Unassembled WGS sequence"/>
</dbReference>
<accession>A0ABS9NKB1</accession>
<dbReference type="EMBL" id="JAKOOW010000006">
    <property type="protein sequence ID" value="MCG6503239.1"/>
    <property type="molecule type" value="Genomic_DNA"/>
</dbReference>
<sequence length="121" mass="13078">MNKRITAAAVFFLAAATALAEPVGAEQAAEKVVAAVKAHKLTSLETECLTLVYSNEGRENDEGYYEIAVHEKHDEHCGGDPETSPRLFSFRVDAASGKMQTDASGWQGGPQEWTGDLHDID</sequence>
<reference evidence="3 4" key="1">
    <citation type="submission" date="2022-02" db="EMBL/GenBank/DDBJ databases">
        <title>Genome sequence data of Kingella unionensis sp. nov. strain CICC 24913 (CCUG 75125).</title>
        <authorList>
            <person name="Xiao M."/>
        </authorList>
    </citation>
    <scope>NUCLEOTIDE SEQUENCE [LARGE SCALE GENOMIC DNA]</scope>
    <source>
        <strain evidence="3 4">CICC 24913</strain>
    </source>
</reference>
<feature type="signal peptide" evidence="2">
    <location>
        <begin position="1"/>
        <end position="20"/>
    </location>
</feature>
<name>A0ABS9NKB1_9NEIS</name>
<feature type="region of interest" description="Disordered" evidence="1">
    <location>
        <begin position="99"/>
        <end position="121"/>
    </location>
</feature>
<proteinExistence type="predicted"/>
<protein>
    <submittedName>
        <fullName evidence="3">Uncharacterized protein</fullName>
    </submittedName>
</protein>
<dbReference type="RefSeq" id="WP_238745379.1">
    <property type="nucleotide sequence ID" value="NZ_JAKOOW010000006.1"/>
</dbReference>
<keyword evidence="4" id="KW-1185">Reference proteome</keyword>
<feature type="chain" id="PRO_5046033964" evidence="2">
    <location>
        <begin position="21"/>
        <end position="121"/>
    </location>
</feature>
<comment type="caution">
    <text evidence="3">The sequence shown here is derived from an EMBL/GenBank/DDBJ whole genome shotgun (WGS) entry which is preliminary data.</text>
</comment>
<evidence type="ECO:0000256" key="2">
    <source>
        <dbReference type="SAM" id="SignalP"/>
    </source>
</evidence>
<keyword evidence="2" id="KW-0732">Signal</keyword>
<evidence type="ECO:0000313" key="3">
    <source>
        <dbReference type="EMBL" id="MCG6503239.1"/>
    </source>
</evidence>
<gene>
    <name evidence="3" type="ORF">MB824_01830</name>
</gene>
<evidence type="ECO:0000313" key="4">
    <source>
        <dbReference type="Proteomes" id="UP001298424"/>
    </source>
</evidence>
<organism evidence="3 4">
    <name type="scientific">Kingella pumchi</name>
    <dbReference type="NCBI Taxonomy" id="2779506"/>
    <lineage>
        <taxon>Bacteria</taxon>
        <taxon>Pseudomonadati</taxon>
        <taxon>Pseudomonadota</taxon>
        <taxon>Betaproteobacteria</taxon>
        <taxon>Neisseriales</taxon>
        <taxon>Neisseriaceae</taxon>
        <taxon>Kingella</taxon>
    </lineage>
</organism>
<evidence type="ECO:0000256" key="1">
    <source>
        <dbReference type="SAM" id="MobiDB-lite"/>
    </source>
</evidence>